<feature type="region of interest" description="Disordered" evidence="1">
    <location>
        <begin position="379"/>
        <end position="481"/>
    </location>
</feature>
<accession>R0K644</accession>
<evidence type="ECO:0000256" key="2">
    <source>
        <dbReference type="SAM" id="Phobius"/>
    </source>
</evidence>
<dbReference type="STRING" id="671987.R0K644"/>
<name>R0K644_EXST2</name>
<keyword evidence="4" id="KW-1185">Reference proteome</keyword>
<evidence type="ECO:0000256" key="1">
    <source>
        <dbReference type="SAM" id="MobiDB-lite"/>
    </source>
</evidence>
<feature type="compositionally biased region" description="Polar residues" evidence="1">
    <location>
        <begin position="550"/>
        <end position="564"/>
    </location>
</feature>
<evidence type="ECO:0000313" key="3">
    <source>
        <dbReference type="EMBL" id="EOA88488.1"/>
    </source>
</evidence>
<feature type="compositionally biased region" description="Basic and acidic residues" evidence="1">
    <location>
        <begin position="285"/>
        <end position="299"/>
    </location>
</feature>
<reference evidence="3 4" key="2">
    <citation type="journal article" date="2013" name="PLoS Genet.">
        <title>Comparative genome structure, secondary metabolite, and effector coding capacity across Cochliobolus pathogens.</title>
        <authorList>
            <person name="Condon B.J."/>
            <person name="Leng Y."/>
            <person name="Wu D."/>
            <person name="Bushley K.E."/>
            <person name="Ohm R.A."/>
            <person name="Otillar R."/>
            <person name="Martin J."/>
            <person name="Schackwitz W."/>
            <person name="Grimwood J."/>
            <person name="MohdZainudin N."/>
            <person name="Xue C."/>
            <person name="Wang R."/>
            <person name="Manning V.A."/>
            <person name="Dhillon B."/>
            <person name="Tu Z.J."/>
            <person name="Steffenson B.J."/>
            <person name="Salamov A."/>
            <person name="Sun H."/>
            <person name="Lowry S."/>
            <person name="LaButti K."/>
            <person name="Han J."/>
            <person name="Copeland A."/>
            <person name="Lindquist E."/>
            <person name="Barry K."/>
            <person name="Schmutz J."/>
            <person name="Baker S.E."/>
            <person name="Ciuffetti L.M."/>
            <person name="Grigoriev I.V."/>
            <person name="Zhong S."/>
            <person name="Turgeon B.G."/>
        </authorList>
    </citation>
    <scope>NUCLEOTIDE SEQUENCE [LARGE SCALE GENOMIC DNA]</scope>
    <source>
        <strain evidence="4">28A</strain>
    </source>
</reference>
<feature type="compositionally biased region" description="Acidic residues" evidence="1">
    <location>
        <begin position="190"/>
        <end position="205"/>
    </location>
</feature>
<keyword evidence="2" id="KW-1133">Transmembrane helix</keyword>
<organism evidence="3 4">
    <name type="scientific">Exserohilum turcicum (strain 28A)</name>
    <name type="common">Northern leaf blight fungus</name>
    <name type="synonym">Setosphaeria turcica</name>
    <dbReference type="NCBI Taxonomy" id="671987"/>
    <lineage>
        <taxon>Eukaryota</taxon>
        <taxon>Fungi</taxon>
        <taxon>Dikarya</taxon>
        <taxon>Ascomycota</taxon>
        <taxon>Pezizomycotina</taxon>
        <taxon>Dothideomycetes</taxon>
        <taxon>Pleosporomycetidae</taxon>
        <taxon>Pleosporales</taxon>
        <taxon>Pleosporineae</taxon>
        <taxon>Pleosporaceae</taxon>
        <taxon>Exserohilum</taxon>
    </lineage>
</organism>
<dbReference type="Proteomes" id="UP000016935">
    <property type="component" value="Unassembled WGS sequence"/>
</dbReference>
<feature type="compositionally biased region" description="Polar residues" evidence="1">
    <location>
        <begin position="302"/>
        <end position="316"/>
    </location>
</feature>
<gene>
    <name evidence="3" type="ORF">SETTUDRAFT_168367</name>
</gene>
<dbReference type="GeneID" id="19400519"/>
<feature type="transmembrane region" description="Helical" evidence="2">
    <location>
        <begin position="654"/>
        <end position="675"/>
    </location>
</feature>
<feature type="region of interest" description="Disordered" evidence="1">
    <location>
        <begin position="1"/>
        <end position="316"/>
    </location>
</feature>
<feature type="compositionally biased region" description="Basic and acidic residues" evidence="1">
    <location>
        <begin position="96"/>
        <end position="115"/>
    </location>
</feature>
<feature type="compositionally biased region" description="Polar residues" evidence="1">
    <location>
        <begin position="412"/>
        <end position="421"/>
    </location>
</feature>
<dbReference type="OrthoDB" id="4153178at2759"/>
<feature type="compositionally biased region" description="Polar residues" evidence="1">
    <location>
        <begin position="379"/>
        <end position="389"/>
    </location>
</feature>
<feature type="compositionally biased region" description="Polar residues" evidence="1">
    <location>
        <begin position="253"/>
        <end position="267"/>
    </location>
</feature>
<keyword evidence="2" id="KW-0472">Membrane</keyword>
<evidence type="ECO:0000313" key="4">
    <source>
        <dbReference type="Proteomes" id="UP000016935"/>
    </source>
</evidence>
<dbReference type="HOGENOM" id="CLU_380397_0_0_1"/>
<feature type="compositionally biased region" description="Polar residues" evidence="1">
    <location>
        <begin position="429"/>
        <end position="438"/>
    </location>
</feature>
<dbReference type="AlphaFoldDB" id="R0K644"/>
<dbReference type="eggNOG" id="ENOG502S8T0">
    <property type="taxonomic scope" value="Eukaryota"/>
</dbReference>
<feature type="region of interest" description="Disordered" evidence="1">
    <location>
        <begin position="537"/>
        <end position="581"/>
    </location>
</feature>
<reference evidence="3 4" key="1">
    <citation type="journal article" date="2012" name="PLoS Pathog.">
        <title>Diverse lifestyles and strategies of plant pathogenesis encoded in the genomes of eighteen Dothideomycetes fungi.</title>
        <authorList>
            <person name="Ohm R.A."/>
            <person name="Feau N."/>
            <person name="Henrissat B."/>
            <person name="Schoch C.L."/>
            <person name="Horwitz B.A."/>
            <person name="Barry K.W."/>
            <person name="Condon B.J."/>
            <person name="Copeland A.C."/>
            <person name="Dhillon B."/>
            <person name="Glaser F."/>
            <person name="Hesse C.N."/>
            <person name="Kosti I."/>
            <person name="LaButti K."/>
            <person name="Lindquist E.A."/>
            <person name="Lucas S."/>
            <person name="Salamov A.A."/>
            <person name="Bradshaw R.E."/>
            <person name="Ciuffetti L."/>
            <person name="Hamelin R.C."/>
            <person name="Kema G.H.J."/>
            <person name="Lawrence C."/>
            <person name="Scott J.A."/>
            <person name="Spatafora J.W."/>
            <person name="Turgeon B.G."/>
            <person name="de Wit P.J.G.M."/>
            <person name="Zhong S."/>
            <person name="Goodwin S.B."/>
            <person name="Grigoriev I.V."/>
        </authorList>
    </citation>
    <scope>NUCLEOTIDE SEQUENCE [LARGE SCALE GENOMIC DNA]</scope>
    <source>
        <strain evidence="4">28A</strain>
    </source>
</reference>
<evidence type="ECO:0008006" key="5">
    <source>
        <dbReference type="Google" id="ProtNLM"/>
    </source>
</evidence>
<protein>
    <recommendedName>
        <fullName evidence="5">Serine-rich protein</fullName>
    </recommendedName>
</protein>
<feature type="compositionally biased region" description="Polar residues" evidence="1">
    <location>
        <begin position="166"/>
        <end position="180"/>
    </location>
</feature>
<sequence length="748" mass="81588">MSSPDRRAKTPTQTSSSSSSIPQGPRFSPPKSPAKDSSPVRKPLHERSNSHANQHSSPTIRLVQESADDIYQKYPVPSEPSQILSPPRHALGYGFERPERSERLERLERLEKPERPGSWVSSDGKVANVVAKFEASQTPTPQPILSRKKATRHSNNTSLSEEDTLIASSFTPSSLRFSQDSTTPSSPPPELDEENVPDVLEEVIPDEAPPARRPTIRAVPPSSSGGESLESRTRALTPKASAASFASTIHAAQPSSSSHVRNPSRLSVQGPLPQDEHAASSSDPEAGRPAHAPDADRRQPVLKSQQSTESITFSDISYTSIEPTTAPGLNEASTSTTFASGIRINYPLARAPSFNNLRAESHNPPNILSRMQDRSLVHQWSSQLSTIPSASERDSRSTARGSRSFGARSHSQESFGGNTRRSLSRPRRQTVSSAQSTSDHSESSAVPRPLFSPAPHGSKGSLDDNNSEHLDTISPLPSSVPLRMKASGYLHRSNSIETLSANDSRPGSSHSSVSTFIASTIPAWARVYYQQGGRISGGAPESEYAESIVQEVSQGGRSRTPSETNYPPNIYRPRNRPRNRAASTADTVSLAEDAQSIDGAVHTINVRQMYQLREYSTPHLRTDRRGQTRYSAWNAPSLDDDIHLTLLGRQNRQILLFCLGFLCPFAWMVASFLSLPPDPSHMVSAESNEGDSNQVDLEQHFAQSMGHIDDKAFQKATWWRNLNRVMSGVGTLLIGVIIALAILASRMP</sequence>
<keyword evidence="2" id="KW-0812">Transmembrane</keyword>
<feature type="compositionally biased region" description="Polar residues" evidence="1">
    <location>
        <begin position="50"/>
        <end position="59"/>
    </location>
</feature>
<proteinExistence type="predicted"/>
<dbReference type="EMBL" id="KB908537">
    <property type="protein sequence ID" value="EOA88488.1"/>
    <property type="molecule type" value="Genomic_DNA"/>
</dbReference>
<feature type="transmembrane region" description="Helical" evidence="2">
    <location>
        <begin position="725"/>
        <end position="744"/>
    </location>
</feature>
<dbReference type="RefSeq" id="XP_008023895.1">
    <property type="nucleotide sequence ID" value="XM_008025704.1"/>
</dbReference>